<dbReference type="HAMAP" id="MF_00147_B">
    <property type="entry name" value="TIM_B"/>
    <property type="match status" value="1"/>
</dbReference>
<evidence type="ECO:0000313" key="12">
    <source>
        <dbReference type="Proteomes" id="UP000237883"/>
    </source>
</evidence>
<dbReference type="SUPFAM" id="SSF51351">
    <property type="entry name" value="Triosephosphate isomerase (TIM)"/>
    <property type="match status" value="1"/>
</dbReference>
<dbReference type="InterPro" id="IPR013785">
    <property type="entry name" value="Aldolase_TIM"/>
</dbReference>
<feature type="active site" description="Electrophile" evidence="9">
    <location>
        <position position="94"/>
    </location>
</feature>
<evidence type="ECO:0000256" key="3">
    <source>
        <dbReference type="ARBA" id="ARBA00011940"/>
    </source>
</evidence>
<reference evidence="12" key="1">
    <citation type="submission" date="2018-02" db="EMBL/GenBank/DDBJ databases">
        <authorList>
            <person name="Holder M.E."/>
            <person name="Ajami N.J."/>
            <person name="Petrosino J.F."/>
        </authorList>
    </citation>
    <scope>NUCLEOTIDE SEQUENCE [LARGE SCALE GENOMIC DNA]</scope>
    <source>
        <strain evidence="12">CCUG 47132</strain>
    </source>
</reference>
<dbReference type="InterPro" id="IPR035990">
    <property type="entry name" value="TIM_sf"/>
</dbReference>
<comment type="function">
    <text evidence="9">Involved in the gluconeogenesis. Catalyzes stereospecifically the conversion of dihydroxyacetone phosphate (DHAP) to D-glyceraldehyde-3-phosphate (G3P).</text>
</comment>
<dbReference type="FunFam" id="3.20.20.70:FF:000016">
    <property type="entry name" value="Triosephosphate isomerase"/>
    <property type="match status" value="1"/>
</dbReference>
<dbReference type="Gene3D" id="3.20.20.70">
    <property type="entry name" value="Aldolase class I"/>
    <property type="match status" value="1"/>
</dbReference>
<dbReference type="UniPathway" id="UPA00109">
    <property type="reaction ID" value="UER00189"/>
</dbReference>
<dbReference type="GO" id="GO:0046166">
    <property type="term" value="P:glyceraldehyde-3-phosphate biosynthetic process"/>
    <property type="evidence" value="ECO:0007669"/>
    <property type="project" value="TreeGrafter"/>
</dbReference>
<dbReference type="InterPro" id="IPR022896">
    <property type="entry name" value="TrioseP_Isoase_bac/euk"/>
</dbReference>
<comment type="subcellular location">
    <subcellularLocation>
        <location evidence="9 10">Cytoplasm</location>
    </subcellularLocation>
</comment>
<dbReference type="PROSITE" id="PS51440">
    <property type="entry name" value="TIM_2"/>
    <property type="match status" value="1"/>
</dbReference>
<evidence type="ECO:0000256" key="10">
    <source>
        <dbReference type="RuleBase" id="RU363013"/>
    </source>
</evidence>
<dbReference type="EC" id="5.3.1.1" evidence="3 9"/>
<dbReference type="GO" id="GO:0019563">
    <property type="term" value="P:glycerol catabolic process"/>
    <property type="evidence" value="ECO:0007669"/>
    <property type="project" value="TreeGrafter"/>
</dbReference>
<feature type="binding site" evidence="9">
    <location>
        <position position="212"/>
    </location>
    <ligand>
        <name>substrate</name>
    </ligand>
</feature>
<name>A0A2S0L3M8_9FIRM</name>
<comment type="similarity">
    <text evidence="2 9 10">Belongs to the triosephosphate isomerase family.</text>
</comment>
<keyword evidence="5 9" id="KW-0312">Gluconeogenesis</keyword>
<dbReference type="RefSeq" id="WP_106056958.1">
    <property type="nucleotide sequence ID" value="NZ_CAUUYG010000003.1"/>
</dbReference>
<dbReference type="Pfam" id="PF00121">
    <property type="entry name" value="TIM"/>
    <property type="match status" value="1"/>
</dbReference>
<evidence type="ECO:0000256" key="2">
    <source>
        <dbReference type="ARBA" id="ARBA00007422"/>
    </source>
</evidence>
<dbReference type="EMBL" id="CP027228">
    <property type="protein sequence ID" value="AVM47879.1"/>
    <property type="molecule type" value="Genomic_DNA"/>
</dbReference>
<evidence type="ECO:0000256" key="5">
    <source>
        <dbReference type="ARBA" id="ARBA00022432"/>
    </source>
</evidence>
<dbReference type="InterPro" id="IPR000652">
    <property type="entry name" value="Triosephosphate_isomerase"/>
</dbReference>
<feature type="active site" description="Proton acceptor" evidence="9">
    <location>
        <position position="166"/>
    </location>
</feature>
<sequence>MKKFLIAGNWKMNKSIAEAKLFADQLKGERIAHPEQLAVIAPFTQLETLKRELDGTGIKVGAQNVHFEKSGAYTGEISVPMLKELDIDLCIVGHSERREYFAETDSTVNMKLKALLNAGITPILCVGESLEIRETGNAMLFVSGQITEDLDGLTPAEVEQIVIAYEPIWAIGTGKTATPDQAEEMCGFIRGMIEGMYGRETAEGMIIQYGGSMKPSNADELLKKPDINGGLIGGASLEVGTFMEIAKAAFKLQ</sequence>
<dbReference type="GO" id="GO:0005829">
    <property type="term" value="C:cytosol"/>
    <property type="evidence" value="ECO:0007669"/>
    <property type="project" value="TreeGrafter"/>
</dbReference>
<feature type="binding site" evidence="9">
    <location>
        <position position="172"/>
    </location>
    <ligand>
        <name>substrate</name>
    </ligand>
</feature>
<keyword evidence="6 9" id="KW-0963">Cytoplasm</keyword>
<proteinExistence type="inferred from homology"/>
<evidence type="ECO:0000256" key="6">
    <source>
        <dbReference type="ARBA" id="ARBA00022490"/>
    </source>
</evidence>
<dbReference type="Proteomes" id="UP000237883">
    <property type="component" value="Chromosome"/>
</dbReference>
<comment type="catalytic activity">
    <reaction evidence="9 10">
        <text>D-glyceraldehyde 3-phosphate = dihydroxyacetone phosphate</text>
        <dbReference type="Rhea" id="RHEA:18585"/>
        <dbReference type="ChEBI" id="CHEBI:57642"/>
        <dbReference type="ChEBI" id="CHEBI:59776"/>
        <dbReference type="EC" id="5.3.1.1"/>
    </reaction>
</comment>
<dbReference type="CDD" id="cd00311">
    <property type="entry name" value="TIM"/>
    <property type="match status" value="1"/>
</dbReference>
<accession>A0A2S0L3M8</accession>
<evidence type="ECO:0000256" key="4">
    <source>
        <dbReference type="ARBA" id="ARBA00019397"/>
    </source>
</evidence>
<keyword evidence="12" id="KW-1185">Reference proteome</keyword>
<dbReference type="NCBIfam" id="TIGR00419">
    <property type="entry name" value="tim"/>
    <property type="match status" value="1"/>
</dbReference>
<organism evidence="11 12">
    <name type="scientific">Mogibacterium diversum</name>
    <dbReference type="NCBI Taxonomy" id="114527"/>
    <lineage>
        <taxon>Bacteria</taxon>
        <taxon>Bacillati</taxon>
        <taxon>Bacillota</taxon>
        <taxon>Clostridia</taxon>
        <taxon>Peptostreptococcales</taxon>
        <taxon>Anaerovoracaceae</taxon>
        <taxon>Mogibacterium</taxon>
    </lineage>
</organism>
<comment type="pathway">
    <text evidence="1 9 10">Carbohydrate degradation; glycolysis; D-glyceraldehyde 3-phosphate from glycerone phosphate: step 1/1.</text>
</comment>
<dbReference type="GeneID" id="78391245"/>
<keyword evidence="8 9" id="KW-0413">Isomerase</keyword>
<comment type="subunit">
    <text evidence="9 10">Homodimer.</text>
</comment>
<dbReference type="GO" id="GO:0006096">
    <property type="term" value="P:glycolytic process"/>
    <property type="evidence" value="ECO:0007669"/>
    <property type="project" value="UniProtKB-UniRule"/>
</dbReference>
<evidence type="ECO:0000256" key="8">
    <source>
        <dbReference type="ARBA" id="ARBA00023235"/>
    </source>
</evidence>
<protein>
    <recommendedName>
        <fullName evidence="4 9">Triosephosphate isomerase</fullName>
        <shortName evidence="9">TIM</shortName>
        <shortName evidence="9">TPI</shortName>
        <ecNumber evidence="3 9">5.3.1.1</ecNumber>
    </recommendedName>
    <alternativeName>
        <fullName evidence="9">Triose-phosphate isomerase</fullName>
    </alternativeName>
</protein>
<dbReference type="GO" id="GO:0006094">
    <property type="term" value="P:gluconeogenesis"/>
    <property type="evidence" value="ECO:0007669"/>
    <property type="project" value="UniProtKB-UniRule"/>
</dbReference>
<comment type="pathway">
    <text evidence="9 10">Carbohydrate biosynthesis; gluconeogenesis.</text>
</comment>
<feature type="binding site" evidence="9">
    <location>
        <begin position="233"/>
        <end position="234"/>
    </location>
    <ligand>
        <name>substrate</name>
    </ligand>
</feature>
<evidence type="ECO:0000256" key="1">
    <source>
        <dbReference type="ARBA" id="ARBA00004680"/>
    </source>
</evidence>
<gene>
    <name evidence="9" type="primary">tpiA</name>
    <name evidence="11" type="ORF">C5Q96_03110</name>
</gene>
<dbReference type="PANTHER" id="PTHR21139:SF42">
    <property type="entry name" value="TRIOSEPHOSPHATE ISOMERASE"/>
    <property type="match status" value="1"/>
</dbReference>
<feature type="binding site" evidence="9">
    <location>
        <begin position="9"/>
        <end position="11"/>
    </location>
    <ligand>
        <name>substrate</name>
    </ligand>
</feature>
<keyword evidence="7 9" id="KW-0324">Glycolysis</keyword>
<dbReference type="InterPro" id="IPR020861">
    <property type="entry name" value="Triosephosphate_isomerase_AS"/>
</dbReference>
<evidence type="ECO:0000313" key="11">
    <source>
        <dbReference type="EMBL" id="AVM47879.1"/>
    </source>
</evidence>
<dbReference type="PANTHER" id="PTHR21139">
    <property type="entry name" value="TRIOSEPHOSPHATE ISOMERASE"/>
    <property type="match status" value="1"/>
</dbReference>
<dbReference type="AlphaFoldDB" id="A0A2S0L3M8"/>
<evidence type="ECO:0000256" key="9">
    <source>
        <dbReference type="HAMAP-Rule" id="MF_00147"/>
    </source>
</evidence>
<dbReference type="UniPathway" id="UPA00138"/>
<dbReference type="KEGG" id="mdv:C5Q96_03110"/>
<dbReference type="PROSITE" id="PS00171">
    <property type="entry name" value="TIM_1"/>
    <property type="match status" value="1"/>
</dbReference>
<dbReference type="OrthoDB" id="9809429at2"/>
<dbReference type="GO" id="GO:0004807">
    <property type="term" value="F:triose-phosphate isomerase activity"/>
    <property type="evidence" value="ECO:0007669"/>
    <property type="project" value="UniProtKB-UniRule"/>
</dbReference>
<evidence type="ECO:0000256" key="7">
    <source>
        <dbReference type="ARBA" id="ARBA00023152"/>
    </source>
</evidence>